<dbReference type="PANTHER" id="PTHR30461:SF23">
    <property type="entry name" value="DNA RECOMBINASE-RELATED"/>
    <property type="match status" value="1"/>
</dbReference>
<name>A0ABT7JVG0_9HYPH</name>
<dbReference type="Proteomes" id="UP001172645">
    <property type="component" value="Unassembled WGS sequence"/>
</dbReference>
<feature type="domain" description="Recombinase" evidence="1">
    <location>
        <begin position="146"/>
        <end position="259"/>
    </location>
</feature>
<accession>A0ABT7JVG0</accession>
<dbReference type="Gene3D" id="3.40.50.1390">
    <property type="entry name" value="Resolvase, N-terminal catalytic domain"/>
    <property type="match status" value="1"/>
</dbReference>
<comment type="caution">
    <text evidence="2">The sequence shown here is derived from an EMBL/GenBank/DDBJ whole genome shotgun (WGS) entry which is preliminary data.</text>
</comment>
<evidence type="ECO:0000313" key="3">
    <source>
        <dbReference type="Proteomes" id="UP001172645"/>
    </source>
</evidence>
<dbReference type="Pfam" id="PF07508">
    <property type="entry name" value="Recombinase"/>
    <property type="match status" value="1"/>
</dbReference>
<reference evidence="2" key="1">
    <citation type="submission" date="2023-06" db="EMBL/GenBank/DDBJ databases">
        <title>Phylogenetic Diversity of Rhizobium strains.</title>
        <authorList>
            <person name="Moura F.T."/>
            <person name="Helene L.C.F."/>
            <person name="Hungria M."/>
        </authorList>
    </citation>
    <scope>NUCLEOTIDE SEQUENCE</scope>
    <source>
        <strain evidence="2">CCGE526</strain>
    </source>
</reference>
<evidence type="ECO:0000259" key="1">
    <source>
        <dbReference type="PROSITE" id="PS51737"/>
    </source>
</evidence>
<dbReference type="InterPro" id="IPR011109">
    <property type="entry name" value="DNA_bind_recombinase_dom"/>
</dbReference>
<dbReference type="EMBL" id="JARFYM010000010">
    <property type="protein sequence ID" value="MDL2400327.1"/>
    <property type="molecule type" value="Genomic_DNA"/>
</dbReference>
<dbReference type="Gene3D" id="3.90.1750.20">
    <property type="entry name" value="Putative Large Serine Recombinase, Chain B, Domain 2"/>
    <property type="match status" value="1"/>
</dbReference>
<dbReference type="Pfam" id="PF00239">
    <property type="entry name" value="Resolvase"/>
    <property type="match status" value="1"/>
</dbReference>
<dbReference type="PROSITE" id="PS51737">
    <property type="entry name" value="RECOMBINASE_DNA_BIND"/>
    <property type="match status" value="1"/>
</dbReference>
<evidence type="ECO:0000313" key="2">
    <source>
        <dbReference type="EMBL" id="MDL2400327.1"/>
    </source>
</evidence>
<dbReference type="InterPro" id="IPR006119">
    <property type="entry name" value="Resolv_N"/>
</dbReference>
<dbReference type="InterPro" id="IPR050639">
    <property type="entry name" value="SSR_resolvase"/>
</dbReference>
<dbReference type="InterPro" id="IPR036162">
    <property type="entry name" value="Resolvase-like_N_sf"/>
</dbReference>
<proteinExistence type="predicted"/>
<dbReference type="RefSeq" id="WP_285869407.1">
    <property type="nucleotide sequence ID" value="NZ_JARFYM010000010.1"/>
</dbReference>
<dbReference type="PANTHER" id="PTHR30461">
    <property type="entry name" value="DNA-INVERTASE FROM LAMBDOID PROPHAGE"/>
    <property type="match status" value="1"/>
</dbReference>
<sequence>MPKNVLLYARHAVDDRTAASLETQLYYGKQFIEKKAWRHAKTYTDTDIGEVVFMAQPGVQKLFALLECEEIGVILCHTLDRLCSRLRVASRLLDVLRPKGIELWEADTGMRITGTNLHTFFLEDRRNFLDTIPVDLRETERLLHSPFGYRYSVARDAYGQQIVGFKVIDQAAANIVRRIFEMYANGTSPAKIADSLNAENVVGPNDRRWRDATIRGDGHRQTGILNDPIYVGGNAPALRIVSDELWERVTERQRAIAVKSVFAMPHRQQQN</sequence>
<keyword evidence="3" id="KW-1185">Reference proteome</keyword>
<gene>
    <name evidence="2" type="ORF">PY649_15580</name>
</gene>
<protein>
    <submittedName>
        <fullName evidence="2">Recombinase family protein</fullName>
    </submittedName>
</protein>
<organism evidence="2 3">
    <name type="scientific">Rhizobium mayense</name>
    <dbReference type="NCBI Taxonomy" id="1312184"/>
    <lineage>
        <taxon>Bacteria</taxon>
        <taxon>Pseudomonadati</taxon>
        <taxon>Pseudomonadota</taxon>
        <taxon>Alphaproteobacteria</taxon>
        <taxon>Hyphomicrobiales</taxon>
        <taxon>Rhizobiaceae</taxon>
        <taxon>Rhizobium/Agrobacterium group</taxon>
        <taxon>Rhizobium</taxon>
    </lineage>
</organism>
<dbReference type="SMART" id="SM00857">
    <property type="entry name" value="Resolvase"/>
    <property type="match status" value="1"/>
</dbReference>
<dbReference type="SUPFAM" id="SSF53041">
    <property type="entry name" value="Resolvase-like"/>
    <property type="match status" value="1"/>
</dbReference>
<dbReference type="InterPro" id="IPR038109">
    <property type="entry name" value="DNA_bind_recomb_sf"/>
</dbReference>